<name>A0AA97PNL8_PYRO3</name>
<dbReference type="AlphaFoldDB" id="A0AA97PNL8"/>
<reference evidence="1" key="1">
    <citation type="journal article" date="2012" name="PLoS Genet.">
        <title>Comparative analysis of the genomes of two field isolates of the rice blast fungus Magnaporthe oryzae.</title>
        <authorList>
            <person name="Xue M."/>
            <person name="Yang J."/>
            <person name="Li Z."/>
            <person name="Hu S."/>
            <person name="Yao N."/>
            <person name="Dean R.A."/>
            <person name="Zhao W."/>
            <person name="Shen M."/>
            <person name="Zhang H."/>
            <person name="Li C."/>
            <person name="Liu L."/>
            <person name="Cao L."/>
            <person name="Xu X."/>
            <person name="Xing Y."/>
            <person name="Hsiang T."/>
            <person name="Zhang Z."/>
            <person name="Xu J.R."/>
            <person name="Peng Y.L."/>
        </authorList>
    </citation>
    <scope>NUCLEOTIDE SEQUENCE</scope>
    <source>
        <strain evidence="1">Y34</strain>
    </source>
</reference>
<evidence type="ECO:0000313" key="1">
    <source>
        <dbReference type="EMBL" id="ELQ41252.1"/>
    </source>
</evidence>
<proteinExistence type="predicted"/>
<dbReference type="EMBL" id="JH793862">
    <property type="protein sequence ID" value="ELQ41252.1"/>
    <property type="molecule type" value="Genomic_DNA"/>
</dbReference>
<gene>
    <name evidence="1" type="ORF">OOU_Y34scaffold00289g9</name>
</gene>
<dbReference type="Proteomes" id="UP000011086">
    <property type="component" value="Unassembled WGS sequence"/>
</dbReference>
<accession>A0AA97PNL8</accession>
<protein>
    <submittedName>
        <fullName evidence="1">Uncharacterized protein</fullName>
    </submittedName>
</protein>
<organism evidence="1">
    <name type="scientific">Pyricularia oryzae (strain Y34)</name>
    <name type="common">Rice blast fungus</name>
    <name type="synonym">Magnaporthe oryzae</name>
    <dbReference type="NCBI Taxonomy" id="1143189"/>
    <lineage>
        <taxon>Eukaryota</taxon>
        <taxon>Fungi</taxon>
        <taxon>Dikarya</taxon>
        <taxon>Ascomycota</taxon>
        <taxon>Pezizomycotina</taxon>
        <taxon>Sordariomycetes</taxon>
        <taxon>Sordariomycetidae</taxon>
        <taxon>Magnaporthales</taxon>
        <taxon>Pyriculariaceae</taxon>
        <taxon>Pyricularia</taxon>
    </lineage>
</organism>
<sequence>MGLYSLGRQGKVSKWYEKDKVGKVGRLGLLV</sequence>